<organism evidence="1 2">
    <name type="scientific">Albidovulum litorale</name>
    <dbReference type="NCBI Taxonomy" id="2984134"/>
    <lineage>
        <taxon>Bacteria</taxon>
        <taxon>Pseudomonadati</taxon>
        <taxon>Pseudomonadota</taxon>
        <taxon>Alphaproteobacteria</taxon>
        <taxon>Rhodobacterales</taxon>
        <taxon>Paracoccaceae</taxon>
        <taxon>Albidovulum</taxon>
    </lineage>
</organism>
<reference evidence="1 2" key="1">
    <citation type="submission" date="2022-10" db="EMBL/GenBank/DDBJ databases">
        <title>Defluviimonas sp. nov., isolated from ocean surface sediments.</title>
        <authorList>
            <person name="He W."/>
            <person name="Wang L."/>
            <person name="Zhang D.-F."/>
        </authorList>
    </citation>
    <scope>NUCLEOTIDE SEQUENCE [LARGE SCALE GENOMIC DNA]</scope>
    <source>
        <strain evidence="1 2">WL0050</strain>
    </source>
</reference>
<proteinExistence type="predicted"/>
<dbReference type="Proteomes" id="UP001652564">
    <property type="component" value="Unassembled WGS sequence"/>
</dbReference>
<evidence type="ECO:0000313" key="2">
    <source>
        <dbReference type="Proteomes" id="UP001652564"/>
    </source>
</evidence>
<name>A0ABT2ZRA5_9RHOB</name>
<keyword evidence="2" id="KW-1185">Reference proteome</keyword>
<accession>A0ABT2ZRA5</accession>
<protein>
    <submittedName>
        <fullName evidence="1">Uncharacterized protein</fullName>
    </submittedName>
</protein>
<dbReference type="RefSeq" id="WP_263740928.1">
    <property type="nucleotide sequence ID" value="NZ_JAOWKZ010000004.1"/>
</dbReference>
<comment type="caution">
    <text evidence="1">The sequence shown here is derived from an EMBL/GenBank/DDBJ whole genome shotgun (WGS) entry which is preliminary data.</text>
</comment>
<evidence type="ECO:0000313" key="1">
    <source>
        <dbReference type="EMBL" id="MCV2873692.1"/>
    </source>
</evidence>
<gene>
    <name evidence="1" type="ORF">OEZ71_15440</name>
</gene>
<sequence>MTRADIEGIAVTIEGSADLSPETATAVLGLIRPLVPLKDRWPADRMPVIQSSDEAIHLVDLALPDWSISLKGRTNDADGHWTCTLRRSDTLDDDFMIGIGRGPVLSHAILAAMVRVAALRSPATGAN</sequence>
<dbReference type="EMBL" id="JAOWKZ010000004">
    <property type="protein sequence ID" value="MCV2873692.1"/>
    <property type="molecule type" value="Genomic_DNA"/>
</dbReference>